<feature type="transmembrane region" description="Helical" evidence="8">
    <location>
        <begin position="101"/>
        <end position="134"/>
    </location>
</feature>
<dbReference type="EMBL" id="JACOPN010000002">
    <property type="protein sequence ID" value="MBC5716528.1"/>
    <property type="molecule type" value="Genomic_DNA"/>
</dbReference>
<dbReference type="InterPro" id="IPR000522">
    <property type="entry name" value="ABC_transptr_permease_BtuC"/>
</dbReference>
<evidence type="ECO:0000256" key="5">
    <source>
        <dbReference type="ARBA" id="ARBA00022692"/>
    </source>
</evidence>
<dbReference type="GO" id="GO:0022857">
    <property type="term" value="F:transmembrane transporter activity"/>
    <property type="evidence" value="ECO:0007669"/>
    <property type="project" value="InterPro"/>
</dbReference>
<reference evidence="9" key="1">
    <citation type="submission" date="2020-08" db="EMBL/GenBank/DDBJ databases">
        <title>Genome public.</title>
        <authorList>
            <person name="Liu C."/>
            <person name="Sun Q."/>
        </authorList>
    </citation>
    <scope>NUCLEOTIDE SEQUENCE</scope>
    <source>
        <strain evidence="9">BX5</strain>
    </source>
</reference>
<comment type="similarity">
    <text evidence="2">Belongs to the binding-protein-dependent transport system permease family. FecCD subfamily.</text>
</comment>
<evidence type="ECO:0000313" key="10">
    <source>
        <dbReference type="Proteomes" id="UP000602260"/>
    </source>
</evidence>
<feature type="transmembrane region" description="Helical" evidence="8">
    <location>
        <begin position="302"/>
        <end position="321"/>
    </location>
</feature>
<feature type="transmembrane region" description="Helical" evidence="8">
    <location>
        <begin position="35"/>
        <end position="55"/>
    </location>
</feature>
<dbReference type="GO" id="GO:0005886">
    <property type="term" value="C:plasma membrane"/>
    <property type="evidence" value="ECO:0007669"/>
    <property type="project" value="UniProtKB-SubCell"/>
</dbReference>
<keyword evidence="5 8" id="KW-0812">Transmembrane</keyword>
<dbReference type="AlphaFoldDB" id="A0A8J6IYP1"/>
<feature type="transmembrane region" description="Helical" evidence="8">
    <location>
        <begin position="62"/>
        <end position="81"/>
    </location>
</feature>
<keyword evidence="7 8" id="KW-0472">Membrane</keyword>
<protein>
    <submittedName>
        <fullName evidence="9">Iron ABC transporter permease</fullName>
    </submittedName>
</protein>
<gene>
    <name evidence="9" type="ORF">H8S55_04200</name>
</gene>
<comment type="caution">
    <text evidence="9">The sequence shown here is derived from an EMBL/GenBank/DDBJ whole genome shotgun (WGS) entry which is preliminary data.</text>
</comment>
<dbReference type="InterPro" id="IPR037294">
    <property type="entry name" value="ABC_BtuC-like"/>
</dbReference>
<proteinExistence type="inferred from homology"/>
<feature type="transmembrane region" description="Helical" evidence="8">
    <location>
        <begin position="233"/>
        <end position="262"/>
    </location>
</feature>
<comment type="subcellular location">
    <subcellularLocation>
        <location evidence="1">Cell membrane</location>
        <topology evidence="1">Multi-pass membrane protein</topology>
    </subcellularLocation>
</comment>
<keyword evidence="3" id="KW-0813">Transport</keyword>
<evidence type="ECO:0000256" key="4">
    <source>
        <dbReference type="ARBA" id="ARBA00022475"/>
    </source>
</evidence>
<evidence type="ECO:0000256" key="7">
    <source>
        <dbReference type="ARBA" id="ARBA00023136"/>
    </source>
</evidence>
<name>A0A8J6IYP1_9FIRM</name>
<evidence type="ECO:0000256" key="8">
    <source>
        <dbReference type="SAM" id="Phobius"/>
    </source>
</evidence>
<dbReference type="PANTHER" id="PTHR30472:SF25">
    <property type="entry name" value="ABC TRANSPORTER PERMEASE PROTEIN MJ0876-RELATED"/>
    <property type="match status" value="1"/>
</dbReference>
<sequence>MPARHKRTLLLLAGLTVLAAALSLAAGPVVLSPGELWAALMGRSCGTAGTILLHIRLPRTCACLLAGAALAVSGAIIQSVLANPLAAPNIIGVNAGAGLMVALACALAPTALALTPVLAFLGAMAGVLLVLAIARRTGASRLTVALAGVAVSSVFNAGIDAVVTFVPDTLNSYADFRVGSLANLTLDRILPAGALILIALLLALTLAGEMDVLLLGEDVARSLGLNAGRSRTVLLAVAAALAGAAVSFAGLLGFVGLIVPHMARRLVGEDSRPLLVASALGGAALLTGCDLLSRLLFAPYELPVGIVLSLGGGPFFLWLLLKQRGGRTP</sequence>
<evidence type="ECO:0000256" key="2">
    <source>
        <dbReference type="ARBA" id="ARBA00007935"/>
    </source>
</evidence>
<evidence type="ECO:0000256" key="6">
    <source>
        <dbReference type="ARBA" id="ARBA00022989"/>
    </source>
</evidence>
<evidence type="ECO:0000256" key="1">
    <source>
        <dbReference type="ARBA" id="ARBA00004651"/>
    </source>
</evidence>
<organism evidence="9 10">
    <name type="scientific">Flintibacter faecis</name>
    <dbReference type="NCBI Taxonomy" id="2763047"/>
    <lineage>
        <taxon>Bacteria</taxon>
        <taxon>Bacillati</taxon>
        <taxon>Bacillota</taxon>
        <taxon>Clostridia</taxon>
        <taxon>Eubacteriales</taxon>
        <taxon>Flintibacter</taxon>
    </lineage>
</organism>
<accession>A0A8J6IYP1</accession>
<dbReference type="CDD" id="cd06550">
    <property type="entry name" value="TM_ABC_iron-siderophores_like"/>
    <property type="match status" value="1"/>
</dbReference>
<dbReference type="FunFam" id="1.10.3470.10:FF:000001">
    <property type="entry name" value="Vitamin B12 ABC transporter permease BtuC"/>
    <property type="match status" value="1"/>
</dbReference>
<keyword evidence="10" id="KW-1185">Reference proteome</keyword>
<keyword evidence="6 8" id="KW-1133">Transmembrane helix</keyword>
<evidence type="ECO:0000313" key="9">
    <source>
        <dbReference type="EMBL" id="MBC5716528.1"/>
    </source>
</evidence>
<dbReference type="Gene3D" id="1.10.3470.10">
    <property type="entry name" value="ABC transporter involved in vitamin B12 uptake, BtuC"/>
    <property type="match status" value="1"/>
</dbReference>
<feature type="transmembrane region" description="Helical" evidence="8">
    <location>
        <begin position="189"/>
        <end position="208"/>
    </location>
</feature>
<dbReference type="PANTHER" id="PTHR30472">
    <property type="entry name" value="FERRIC ENTEROBACTIN TRANSPORT SYSTEM PERMEASE PROTEIN"/>
    <property type="match status" value="1"/>
</dbReference>
<dbReference type="SUPFAM" id="SSF81345">
    <property type="entry name" value="ABC transporter involved in vitamin B12 uptake, BtuC"/>
    <property type="match status" value="1"/>
</dbReference>
<dbReference type="Pfam" id="PF01032">
    <property type="entry name" value="FecCD"/>
    <property type="match status" value="1"/>
</dbReference>
<evidence type="ECO:0000256" key="3">
    <source>
        <dbReference type="ARBA" id="ARBA00022448"/>
    </source>
</evidence>
<feature type="transmembrane region" description="Helical" evidence="8">
    <location>
        <begin position="274"/>
        <end position="296"/>
    </location>
</feature>
<keyword evidence="4" id="KW-1003">Cell membrane</keyword>
<dbReference type="Proteomes" id="UP000602260">
    <property type="component" value="Unassembled WGS sequence"/>
</dbReference>